<feature type="transmembrane region" description="Helical" evidence="5">
    <location>
        <begin position="416"/>
        <end position="434"/>
    </location>
</feature>
<evidence type="ECO:0000256" key="2">
    <source>
        <dbReference type="ARBA" id="ARBA00022692"/>
    </source>
</evidence>
<dbReference type="PIRSF" id="PIRSF006060">
    <property type="entry name" value="AA_transporter"/>
    <property type="match status" value="1"/>
</dbReference>
<dbReference type="PANTHER" id="PTHR43243">
    <property type="entry name" value="INNER MEMBRANE TRANSPORTER YGJI-RELATED"/>
    <property type="match status" value="1"/>
</dbReference>
<dbReference type="GO" id="GO:0016020">
    <property type="term" value="C:membrane"/>
    <property type="evidence" value="ECO:0007669"/>
    <property type="project" value="UniProtKB-SubCell"/>
</dbReference>
<feature type="transmembrane region" description="Helical" evidence="5">
    <location>
        <begin position="440"/>
        <end position="459"/>
    </location>
</feature>
<comment type="subcellular location">
    <subcellularLocation>
        <location evidence="1">Membrane</location>
        <topology evidence="1">Multi-pass membrane protein</topology>
    </subcellularLocation>
</comment>
<dbReference type="EMBL" id="CP061538">
    <property type="protein sequence ID" value="QNV39789.1"/>
    <property type="molecule type" value="Genomic_DNA"/>
</dbReference>
<proteinExistence type="predicted"/>
<name>A0A7H2BJE3_9MICC</name>
<dbReference type="InterPro" id="IPR002293">
    <property type="entry name" value="AA/rel_permease1"/>
</dbReference>
<dbReference type="Pfam" id="PF13520">
    <property type="entry name" value="AA_permease_2"/>
    <property type="match status" value="1"/>
</dbReference>
<evidence type="ECO:0000256" key="5">
    <source>
        <dbReference type="SAM" id="Phobius"/>
    </source>
</evidence>
<evidence type="ECO:0000256" key="1">
    <source>
        <dbReference type="ARBA" id="ARBA00004141"/>
    </source>
</evidence>
<dbReference type="Gene3D" id="1.20.1740.10">
    <property type="entry name" value="Amino acid/polyamine transporter I"/>
    <property type="match status" value="1"/>
</dbReference>
<dbReference type="RefSeq" id="WP_190617375.1">
    <property type="nucleotide sequence ID" value="NZ_BAAAHX010000006.1"/>
</dbReference>
<keyword evidence="7" id="KW-1185">Reference proteome</keyword>
<reference evidence="6 7" key="1">
    <citation type="submission" date="2020-09" db="EMBL/GenBank/DDBJ databases">
        <title>Investigation of environmental microbe.</title>
        <authorList>
            <person name="Ou Y."/>
            <person name="Kang Q."/>
        </authorList>
    </citation>
    <scope>NUCLEOTIDE SEQUENCE [LARGE SCALE GENOMIC DNA]</scope>
    <source>
        <strain evidence="6 7">KJZ-9</strain>
    </source>
</reference>
<dbReference type="Proteomes" id="UP000516421">
    <property type="component" value="Chromosome"/>
</dbReference>
<feature type="transmembrane region" description="Helical" evidence="5">
    <location>
        <begin position="67"/>
        <end position="87"/>
    </location>
</feature>
<evidence type="ECO:0000256" key="4">
    <source>
        <dbReference type="ARBA" id="ARBA00023136"/>
    </source>
</evidence>
<feature type="transmembrane region" description="Helical" evidence="5">
    <location>
        <begin position="35"/>
        <end position="55"/>
    </location>
</feature>
<dbReference type="PANTHER" id="PTHR43243:SF24">
    <property type="entry name" value="CATIONIC AMINO ACID TRANSPORT INTEGRAL MEMBRANE PROTEIN ROCE-RELATED"/>
    <property type="match status" value="1"/>
</dbReference>
<evidence type="ECO:0000313" key="7">
    <source>
        <dbReference type="Proteomes" id="UP000516421"/>
    </source>
</evidence>
<sequence length="482" mass="50281">MATIAQRLLSRKSISEDIGIDDAHGKPGLVRNIGLPQLVSLGVGATIGTGIFFILSETVPMAGPATIVSFIIAGVVAGLTALCYAEMAGAVPVAGSSYSYAYATMGEGVAVLIGACLLLEYGVSAAAVAVGWSQYINELCSNLFGFVLPEALSYAPEEGGIINLPAVVLVLGCGLLLSRGARESTTANAIMVGIKLVVLLLFIAIGIQGWNSDHFAGFWDAGAQGILGAAGVVFFTFVGLDAVSTAGAEAKNPRRNMPLAIILSLIIVTTFYVAVAIVAIAAQPTEAFEGQEAGLAQIMTDITGSTIFSTVLSAGAVISIISVTLVVIYGQTRILYSMSNDGLIPPVFQKVNPQSNTPVINTWIVSVVVAVLAGVIPINFLAEMTSIGTLLAFLVVSIGVMILRRTHPNLPRSFKVPLYPVIPILSVLGCVVIISRLQIVTLVVCAIWIAVAFVYYAFYGFKHSKLGQLIDQGVDTTSNTVV</sequence>
<feature type="transmembrane region" description="Helical" evidence="5">
    <location>
        <begin position="302"/>
        <end position="329"/>
    </location>
</feature>
<evidence type="ECO:0000313" key="6">
    <source>
        <dbReference type="EMBL" id="QNV39789.1"/>
    </source>
</evidence>
<feature type="transmembrane region" description="Helical" evidence="5">
    <location>
        <begin position="359"/>
        <end position="380"/>
    </location>
</feature>
<keyword evidence="4 5" id="KW-0472">Membrane</keyword>
<feature type="transmembrane region" description="Helical" evidence="5">
    <location>
        <begin position="222"/>
        <end position="247"/>
    </location>
</feature>
<organism evidence="6 7">
    <name type="scientific">Rothia amarae</name>
    <dbReference type="NCBI Taxonomy" id="169480"/>
    <lineage>
        <taxon>Bacteria</taxon>
        <taxon>Bacillati</taxon>
        <taxon>Actinomycetota</taxon>
        <taxon>Actinomycetes</taxon>
        <taxon>Micrococcales</taxon>
        <taxon>Micrococcaceae</taxon>
        <taxon>Rothia</taxon>
    </lineage>
</organism>
<feature type="transmembrane region" description="Helical" evidence="5">
    <location>
        <begin position="386"/>
        <end position="404"/>
    </location>
</feature>
<evidence type="ECO:0000256" key="3">
    <source>
        <dbReference type="ARBA" id="ARBA00022989"/>
    </source>
</evidence>
<keyword evidence="3 5" id="KW-1133">Transmembrane helix</keyword>
<dbReference type="GO" id="GO:0015171">
    <property type="term" value="F:amino acid transmembrane transporter activity"/>
    <property type="evidence" value="ECO:0007669"/>
    <property type="project" value="TreeGrafter"/>
</dbReference>
<accession>A0A7H2BJE3</accession>
<feature type="transmembrane region" description="Helical" evidence="5">
    <location>
        <begin position="189"/>
        <end position="210"/>
    </location>
</feature>
<protein>
    <submittedName>
        <fullName evidence="6">Amino acid permease</fullName>
    </submittedName>
</protein>
<feature type="transmembrane region" description="Helical" evidence="5">
    <location>
        <begin position="160"/>
        <end position="177"/>
    </location>
</feature>
<feature type="transmembrane region" description="Helical" evidence="5">
    <location>
        <begin position="259"/>
        <end position="282"/>
    </location>
</feature>
<feature type="transmembrane region" description="Helical" evidence="5">
    <location>
        <begin position="99"/>
        <end position="119"/>
    </location>
</feature>
<gene>
    <name evidence="6" type="ORF">IDM48_10640</name>
</gene>
<dbReference type="KEGG" id="rama:IDM48_10640"/>
<dbReference type="AlphaFoldDB" id="A0A7H2BJE3"/>
<keyword evidence="2 5" id="KW-0812">Transmembrane</keyword>